<reference evidence="1 2" key="1">
    <citation type="submission" date="2016-02" db="EMBL/GenBank/DDBJ databases">
        <title>Band-tailed pigeon sequencing and assembly.</title>
        <authorList>
            <person name="Soares A.E."/>
            <person name="Novak B.J."/>
            <person name="Rice E.S."/>
            <person name="O'Connell B."/>
            <person name="Chang D."/>
            <person name="Weber S."/>
            <person name="Shapiro B."/>
        </authorList>
    </citation>
    <scope>NUCLEOTIDE SEQUENCE [LARGE SCALE GENOMIC DNA]</scope>
    <source>
        <strain evidence="1">BTP2013</strain>
        <tissue evidence="1">Blood</tissue>
    </source>
</reference>
<dbReference type="AlphaFoldDB" id="A0A1V4JUI1"/>
<sequence>MSLANKGTAPRSGVSLQYLCPMDTTQGQNVWGRHGDKENMAASMRKTSQSAKNLIVRLSETVCFTAFSCLSPEPMSSGVIHERILATTTVNNCQARGLV</sequence>
<name>A0A1V4JUI1_PATFA</name>
<comment type="caution">
    <text evidence="1">The sequence shown here is derived from an EMBL/GenBank/DDBJ whole genome shotgun (WGS) entry which is preliminary data.</text>
</comment>
<accession>A0A1V4JUI1</accession>
<evidence type="ECO:0000313" key="2">
    <source>
        <dbReference type="Proteomes" id="UP000190648"/>
    </source>
</evidence>
<evidence type="ECO:0000313" key="1">
    <source>
        <dbReference type="EMBL" id="OPJ75823.1"/>
    </source>
</evidence>
<keyword evidence="2" id="KW-1185">Reference proteome</keyword>
<dbReference type="Proteomes" id="UP000190648">
    <property type="component" value="Unassembled WGS sequence"/>
</dbReference>
<dbReference type="EMBL" id="LSYS01006159">
    <property type="protein sequence ID" value="OPJ75823.1"/>
    <property type="molecule type" value="Genomic_DNA"/>
</dbReference>
<organism evidence="1 2">
    <name type="scientific">Patagioenas fasciata monilis</name>
    <dbReference type="NCBI Taxonomy" id="372326"/>
    <lineage>
        <taxon>Eukaryota</taxon>
        <taxon>Metazoa</taxon>
        <taxon>Chordata</taxon>
        <taxon>Craniata</taxon>
        <taxon>Vertebrata</taxon>
        <taxon>Euteleostomi</taxon>
        <taxon>Archelosauria</taxon>
        <taxon>Archosauria</taxon>
        <taxon>Dinosauria</taxon>
        <taxon>Saurischia</taxon>
        <taxon>Theropoda</taxon>
        <taxon>Coelurosauria</taxon>
        <taxon>Aves</taxon>
        <taxon>Neognathae</taxon>
        <taxon>Neoaves</taxon>
        <taxon>Columbimorphae</taxon>
        <taxon>Columbiformes</taxon>
        <taxon>Columbidae</taxon>
        <taxon>Patagioenas</taxon>
    </lineage>
</organism>
<gene>
    <name evidence="1" type="ORF">AV530_011974</name>
</gene>
<protein>
    <submittedName>
        <fullName evidence="1">Uncharacterized protein</fullName>
    </submittedName>
</protein>
<proteinExistence type="predicted"/>